<reference evidence="2 7" key="1">
    <citation type="submission" date="2015-03" db="EMBL/GenBank/DDBJ databases">
        <authorList>
            <person name="Murphy D."/>
        </authorList>
    </citation>
    <scope>NUCLEOTIDE SEQUENCE [LARGE SCALE GENOMIC DNA]</scope>
    <source>
        <strain evidence="2 7">IP26249</strain>
    </source>
</reference>
<evidence type="ECO:0000256" key="1">
    <source>
        <dbReference type="SAM" id="Phobius"/>
    </source>
</evidence>
<dbReference type="Proteomes" id="UP000041356">
    <property type="component" value="Unassembled WGS sequence"/>
</dbReference>
<evidence type="ECO:0000313" key="4">
    <source>
        <dbReference type="EMBL" id="CNF66097.1"/>
    </source>
</evidence>
<dbReference type="EMBL" id="CPZF01000004">
    <property type="protein sequence ID" value="CNF66097.1"/>
    <property type="molecule type" value="Genomic_DNA"/>
</dbReference>
<evidence type="ECO:0000313" key="6">
    <source>
        <dbReference type="Proteomes" id="UP000041601"/>
    </source>
</evidence>
<protein>
    <submittedName>
        <fullName evidence="2">Uncharacterized protein</fullName>
    </submittedName>
</protein>
<sequence length="37" mass="3998">MLITVIMTLIAVVGVTVFLKMPVMVLHKDKSVGGDKL</sequence>
<dbReference type="Proteomes" id="UP000041601">
    <property type="component" value="Unassembled WGS sequence"/>
</dbReference>
<dbReference type="AlphaFoldDB" id="A0A0E1NJW2"/>
<dbReference type="KEGG" id="yew:CH47_1155"/>
<dbReference type="PATRIC" id="fig|630.128.peg.2542"/>
<organism evidence="2 7">
    <name type="scientific">Yersinia enterocolitica</name>
    <dbReference type="NCBI Taxonomy" id="630"/>
    <lineage>
        <taxon>Bacteria</taxon>
        <taxon>Pseudomonadati</taxon>
        <taxon>Pseudomonadota</taxon>
        <taxon>Gammaproteobacteria</taxon>
        <taxon>Enterobacterales</taxon>
        <taxon>Yersiniaceae</taxon>
        <taxon>Yersinia</taxon>
    </lineage>
</organism>
<evidence type="ECO:0000313" key="3">
    <source>
        <dbReference type="EMBL" id="CNE36405.1"/>
    </source>
</evidence>
<accession>A0A0E1NJW2</accession>
<keyword evidence="6" id="KW-1185">Reference proteome</keyword>
<gene>
    <name evidence="4" type="ORF">ERS137939_02064</name>
    <name evidence="2" type="ORF">ERS137941_03265</name>
    <name evidence="3" type="ORF">ERS137959_03606</name>
</gene>
<dbReference type="KEGG" id="yet:CH48_4067"/>
<dbReference type="Proteomes" id="UP000048841">
    <property type="component" value="Unassembled WGS sequence"/>
</dbReference>
<keyword evidence="1" id="KW-0812">Transmembrane</keyword>
<keyword evidence="1" id="KW-0472">Membrane</keyword>
<keyword evidence="1" id="KW-1133">Transmembrane helix</keyword>
<name>A0A0E1NJW2_YEREN</name>
<proteinExistence type="predicted"/>
<evidence type="ECO:0000313" key="2">
    <source>
        <dbReference type="EMBL" id="CFQ70277.1"/>
    </source>
</evidence>
<dbReference type="KEGG" id="yef:FORC2_1748"/>
<evidence type="ECO:0000313" key="5">
    <source>
        <dbReference type="Proteomes" id="UP000041356"/>
    </source>
</evidence>
<feature type="transmembrane region" description="Helical" evidence="1">
    <location>
        <begin position="6"/>
        <end position="26"/>
    </location>
</feature>
<dbReference type="EMBL" id="CPXJ01000052">
    <property type="protein sequence ID" value="CNE36405.1"/>
    <property type="molecule type" value="Genomic_DNA"/>
</dbReference>
<reference evidence="5 6" key="2">
    <citation type="submission" date="2015-03" db="EMBL/GenBank/DDBJ databases">
        <authorList>
            <consortium name="Pathogen Informatics"/>
            <person name="Murphy D."/>
        </authorList>
    </citation>
    <scope>NUCLEOTIDE SEQUENCE [LARGE SCALE GENOMIC DNA]</scope>
    <source>
        <strain evidence="3 6">IP05342</strain>
        <strain evidence="4 5">IP27818</strain>
    </source>
</reference>
<evidence type="ECO:0000313" key="7">
    <source>
        <dbReference type="Proteomes" id="UP000048841"/>
    </source>
</evidence>
<dbReference type="EMBL" id="CGBR01000028">
    <property type="protein sequence ID" value="CFQ70277.1"/>
    <property type="molecule type" value="Genomic_DNA"/>
</dbReference>